<comment type="similarity">
    <text evidence="11 13">In the C-terminal section; belongs to the helicase family. RecG subfamily.</text>
</comment>
<reference evidence="16" key="1">
    <citation type="journal article" date="2016" name="Genome Announc.">
        <title>Draft Genome Sequence of the Syntrophic Lactate-Degrading Bacterium Tepidanaerobacter syntrophicus JLT.</title>
        <authorList>
            <person name="Matsuura N."/>
            <person name="Ohashi A."/>
            <person name="Tourlousse D.M."/>
            <person name="Sekiguchi Y."/>
        </authorList>
    </citation>
    <scope>NUCLEOTIDE SEQUENCE [LARGE SCALE GENOMIC DNA]</scope>
    <source>
        <strain evidence="16">JL</strain>
    </source>
</reference>
<dbReference type="Proteomes" id="UP000062160">
    <property type="component" value="Unassembled WGS sequence"/>
</dbReference>
<dbReference type="InterPro" id="IPR037235">
    <property type="entry name" value="TRCF-like_C_D7"/>
</dbReference>
<dbReference type="SMART" id="SM00490">
    <property type="entry name" value="HELICc"/>
    <property type="match status" value="1"/>
</dbReference>
<dbReference type="SMART" id="SM01058">
    <property type="entry name" value="CarD_TRCF"/>
    <property type="match status" value="1"/>
</dbReference>
<keyword evidence="6" id="KW-0347">Helicase</keyword>
<sequence>MEQILKTAEEIPEFQKLIKDLNRQMSNLFAYGVSDSQRSYLIAALKKKITSQILVITADSLEAKKITEDLLLFMDPEEVAFFPASSVLPYEIAAKSTEFTAKRLKVMENLLMKKSMVVVAPVQALLTKVLSPEIMKKFTLTIRVGDTASMEEIVSKLSVMGYERREIIEAQGQFAVRGGILDIYPLTHEYPYRIEFFDEEVDSIREFLPEDQRSINKLDKIFITPAREIVYDEETAKKASVAIAEELKERVDLFNSLGHPKIAEHLSEKVEEHIGRLADGLFFESSELYASHLYPKLYTILDYFESHFVPILIEPARIAEAQKNTAFEVQETYKGLLEKGEILASQANIYCDPFEILDELKQQRIVYFSILPKLHPEFEARSLYSFQFQSIPSFYGKLDLLAEEITRLKRKNYRIVLLSGTKERAEHLIKNLRDRDIQAVLYEEIKEEPLKPGNVVVVPASLEHGFDNLAVRLAIISDSEIYGKSTKRQGRTKVKTKGQRLTDFRDLNVGDYVVHITHGIGKYLGIESLEVAGHIKDYFALMYAGGDKLYVPTNQVELIQKYVGNDDTPPKLNKLGGSEWNKIKKKAKDSIKQMAEELINLYAARESVEGFAFSPDSPWQKEFQDMFPYEETPDQLAAIEEVKRDMESSKPMDRLLCGDVGYGKTEVAMRAAFKAVMDSKQVAVLVPTTILAEQHYHTFLERFKLFPVKIESISRFKSPTEQKQILRKLKTGEIDIIIGTHRLLQKDVKFKDLGLLIIDEEQRFGVSHKERIKQLKKNIDVLTLTATPIPRTLHMAMSGLRDMSIIETPPEDRFPIQTYVVEYNESLIRDAIMRELSRGGQVYYVYNRVQSIHEEAQKLKQLVPEARIAVAHGQMNEDELEEIMLGFYDHDYDVLVCTTIIESGLDIPNANTLIVTSADRLGLSQLYQLRGRVGRSNRQAFAYLTYKKDKVLSEAAEKRLSAIREFTEFGSGFKIALKDLEIRGAGNILGAEQHGHMMAIGYDLYTKLLAAAIKELKGEKEEEEIRPTLEFDVNAYISDEYITNASVKMEIYRKMATAETLGEIDDLEEEIEDRFGDIPEATRNLIIISKLRVLATKLKIASIIQQGEVINIKFHESSQLTPEMLFRLKTMMANQVNIIGTENPTITIKTRGNQGTKMLLRLQKVLQDMDAMQQVCDVV</sequence>
<organism evidence="16">
    <name type="scientific">Tepidanaerobacter syntrophicus</name>
    <dbReference type="NCBI Taxonomy" id="224999"/>
    <lineage>
        <taxon>Bacteria</taxon>
        <taxon>Bacillati</taxon>
        <taxon>Bacillota</taxon>
        <taxon>Clostridia</taxon>
        <taxon>Thermosediminibacterales</taxon>
        <taxon>Tepidanaerobacteraceae</taxon>
        <taxon>Tepidanaerobacter</taxon>
    </lineage>
</organism>
<dbReference type="GO" id="GO:0000716">
    <property type="term" value="P:transcription-coupled nucleotide-excision repair, DNA damage recognition"/>
    <property type="evidence" value="ECO:0007669"/>
    <property type="project" value="UniProtKB-UniRule"/>
</dbReference>
<dbReference type="InterPro" id="IPR047112">
    <property type="entry name" value="RecG/Mfd"/>
</dbReference>
<dbReference type="RefSeq" id="WP_059031799.1">
    <property type="nucleotide sequence ID" value="NZ_DF977000.1"/>
</dbReference>
<dbReference type="CDD" id="cd17991">
    <property type="entry name" value="DEXHc_TRCF"/>
    <property type="match status" value="1"/>
</dbReference>
<evidence type="ECO:0000259" key="14">
    <source>
        <dbReference type="PROSITE" id="PS51192"/>
    </source>
</evidence>
<comment type="subcellular location">
    <subcellularLocation>
        <location evidence="1 13">Cytoplasm</location>
    </subcellularLocation>
</comment>
<keyword evidence="2 13" id="KW-0963">Cytoplasm</keyword>
<dbReference type="Pfam" id="PF00271">
    <property type="entry name" value="Helicase_C"/>
    <property type="match status" value="1"/>
</dbReference>
<dbReference type="GO" id="GO:0005737">
    <property type="term" value="C:cytoplasm"/>
    <property type="evidence" value="ECO:0007669"/>
    <property type="project" value="UniProtKB-SubCell"/>
</dbReference>
<evidence type="ECO:0000256" key="9">
    <source>
        <dbReference type="ARBA" id="ARBA00023204"/>
    </source>
</evidence>
<dbReference type="AlphaFoldDB" id="A0A0U9HF26"/>
<dbReference type="Gene3D" id="3.30.2060.10">
    <property type="entry name" value="Penicillin-binding protein 1b domain"/>
    <property type="match status" value="1"/>
</dbReference>
<dbReference type="InterPro" id="IPR001650">
    <property type="entry name" value="Helicase_C-like"/>
</dbReference>
<dbReference type="InterPro" id="IPR005118">
    <property type="entry name" value="TRCF_C"/>
</dbReference>
<keyword evidence="8 13" id="KW-0238">DNA-binding</keyword>
<evidence type="ECO:0000313" key="17">
    <source>
        <dbReference type="Proteomes" id="UP000062160"/>
    </source>
</evidence>
<dbReference type="Pfam" id="PF03461">
    <property type="entry name" value="TRCF"/>
    <property type="match status" value="1"/>
</dbReference>
<dbReference type="SMART" id="SM00487">
    <property type="entry name" value="DEXDc"/>
    <property type="match status" value="1"/>
</dbReference>
<dbReference type="Gene3D" id="3.90.1150.50">
    <property type="entry name" value="Transcription-repair-coupling factor, D7 domain"/>
    <property type="match status" value="1"/>
</dbReference>
<dbReference type="InterPro" id="IPR036101">
    <property type="entry name" value="CarD-like/TRCF_RID_sf"/>
</dbReference>
<keyword evidence="9 13" id="KW-0234">DNA repair</keyword>
<dbReference type="SUPFAM" id="SSF143517">
    <property type="entry name" value="TRCF domain-like"/>
    <property type="match status" value="1"/>
</dbReference>
<comment type="function">
    <text evidence="13">Couples transcription and DNA repair by recognizing RNA polymerase (RNAP) stalled at DNA lesions. Mediates ATP-dependent release of RNAP and its truncated transcript from the DNA, and recruitment of nucleotide excision repair machinery to the damaged site.</text>
</comment>
<evidence type="ECO:0000313" key="16">
    <source>
        <dbReference type="EMBL" id="GAQ24715.1"/>
    </source>
</evidence>
<dbReference type="OrthoDB" id="9804325at2"/>
<dbReference type="InterPro" id="IPR027417">
    <property type="entry name" value="P-loop_NTPase"/>
</dbReference>
<dbReference type="PROSITE" id="PS51192">
    <property type="entry name" value="HELICASE_ATP_BIND_1"/>
    <property type="match status" value="1"/>
</dbReference>
<dbReference type="Gene3D" id="3.40.50.300">
    <property type="entry name" value="P-loop containing nucleotide triphosphate hydrolases"/>
    <property type="match status" value="2"/>
</dbReference>
<dbReference type="GO" id="GO:0016787">
    <property type="term" value="F:hydrolase activity"/>
    <property type="evidence" value="ECO:0007669"/>
    <property type="project" value="UniProtKB-KW"/>
</dbReference>
<evidence type="ECO:0000256" key="6">
    <source>
        <dbReference type="ARBA" id="ARBA00022806"/>
    </source>
</evidence>
<dbReference type="NCBIfam" id="TIGR00580">
    <property type="entry name" value="mfd"/>
    <property type="match status" value="1"/>
</dbReference>
<keyword evidence="4 13" id="KW-0227">DNA damage</keyword>
<feature type="domain" description="Helicase C-terminal" evidence="15">
    <location>
        <begin position="815"/>
        <end position="981"/>
    </location>
</feature>
<keyword evidence="7 13" id="KW-0067">ATP-binding</keyword>
<dbReference type="EMBL" id="DF977000">
    <property type="protein sequence ID" value="GAQ24715.1"/>
    <property type="molecule type" value="Genomic_DNA"/>
</dbReference>
<dbReference type="SUPFAM" id="SSF141259">
    <property type="entry name" value="CarD-like"/>
    <property type="match status" value="1"/>
</dbReference>
<evidence type="ECO:0000256" key="10">
    <source>
        <dbReference type="ARBA" id="ARBA00061104"/>
    </source>
</evidence>
<dbReference type="GO" id="GO:0003684">
    <property type="term" value="F:damaged DNA binding"/>
    <property type="evidence" value="ECO:0007669"/>
    <property type="project" value="InterPro"/>
</dbReference>
<dbReference type="FunFam" id="3.40.50.300:FF:000546">
    <property type="entry name" value="Transcription-repair-coupling factor"/>
    <property type="match status" value="1"/>
</dbReference>
<dbReference type="Pfam" id="PF17757">
    <property type="entry name" value="UvrB_inter"/>
    <property type="match status" value="1"/>
</dbReference>
<dbReference type="PANTHER" id="PTHR47964">
    <property type="entry name" value="ATP-DEPENDENT DNA HELICASE HOMOLOG RECG, CHLOROPLASTIC"/>
    <property type="match status" value="1"/>
</dbReference>
<evidence type="ECO:0000256" key="13">
    <source>
        <dbReference type="HAMAP-Rule" id="MF_00969"/>
    </source>
</evidence>
<dbReference type="STRING" id="224999.GCA_001485475_00721"/>
<dbReference type="SUPFAM" id="SSF52540">
    <property type="entry name" value="P-loop containing nucleoside triphosphate hydrolases"/>
    <property type="match status" value="4"/>
</dbReference>
<dbReference type="HAMAP" id="MF_00969">
    <property type="entry name" value="TRCF"/>
    <property type="match status" value="1"/>
</dbReference>
<dbReference type="InterPro" id="IPR011545">
    <property type="entry name" value="DEAD/DEAH_box_helicase_dom"/>
</dbReference>
<keyword evidence="3 13" id="KW-0547">Nucleotide-binding</keyword>
<dbReference type="Gene3D" id="2.40.10.170">
    <property type="match status" value="1"/>
</dbReference>
<evidence type="ECO:0000256" key="1">
    <source>
        <dbReference type="ARBA" id="ARBA00004496"/>
    </source>
</evidence>
<evidence type="ECO:0000256" key="8">
    <source>
        <dbReference type="ARBA" id="ARBA00023125"/>
    </source>
</evidence>
<dbReference type="PANTHER" id="PTHR47964:SF1">
    <property type="entry name" value="ATP-DEPENDENT DNA HELICASE HOMOLOG RECG, CHLOROPLASTIC"/>
    <property type="match status" value="1"/>
</dbReference>
<dbReference type="GO" id="GO:0005524">
    <property type="term" value="F:ATP binding"/>
    <property type="evidence" value="ECO:0007669"/>
    <property type="project" value="UniProtKB-UniRule"/>
</dbReference>
<proteinExistence type="inferred from homology"/>
<dbReference type="InterPro" id="IPR004576">
    <property type="entry name" value="Mfd"/>
</dbReference>
<evidence type="ECO:0000256" key="11">
    <source>
        <dbReference type="ARBA" id="ARBA00061399"/>
    </source>
</evidence>
<dbReference type="GO" id="GO:0003678">
    <property type="term" value="F:DNA helicase activity"/>
    <property type="evidence" value="ECO:0007669"/>
    <property type="project" value="TreeGrafter"/>
</dbReference>
<name>A0A0U9HF26_9FIRM</name>
<dbReference type="InterPro" id="IPR003711">
    <property type="entry name" value="CarD-like/TRCF_RID"/>
</dbReference>
<dbReference type="InterPro" id="IPR014001">
    <property type="entry name" value="Helicase_ATP-bd"/>
</dbReference>
<dbReference type="EC" id="3.6.4.-" evidence="13"/>
<evidence type="ECO:0000256" key="3">
    <source>
        <dbReference type="ARBA" id="ARBA00022741"/>
    </source>
</evidence>
<protein>
    <recommendedName>
        <fullName evidence="12 13">Transcription-repair-coupling factor</fullName>
        <shortName evidence="13">TRCF</shortName>
        <ecNumber evidence="13">3.6.4.-</ecNumber>
    </recommendedName>
</protein>
<feature type="domain" description="Helicase ATP-binding" evidence="14">
    <location>
        <begin position="645"/>
        <end position="806"/>
    </location>
</feature>
<evidence type="ECO:0000256" key="2">
    <source>
        <dbReference type="ARBA" id="ARBA00022490"/>
    </source>
</evidence>
<dbReference type="GO" id="GO:0006355">
    <property type="term" value="P:regulation of DNA-templated transcription"/>
    <property type="evidence" value="ECO:0007669"/>
    <property type="project" value="UniProtKB-UniRule"/>
</dbReference>
<accession>A0A0U9HF26</accession>
<evidence type="ECO:0000256" key="12">
    <source>
        <dbReference type="ARBA" id="ARBA00070128"/>
    </source>
</evidence>
<evidence type="ECO:0000259" key="15">
    <source>
        <dbReference type="PROSITE" id="PS51194"/>
    </source>
</evidence>
<evidence type="ECO:0000256" key="7">
    <source>
        <dbReference type="ARBA" id="ARBA00022840"/>
    </source>
</evidence>
<keyword evidence="17" id="KW-1185">Reference proteome</keyword>
<dbReference type="PROSITE" id="PS51194">
    <property type="entry name" value="HELICASE_CTER"/>
    <property type="match status" value="1"/>
</dbReference>
<keyword evidence="5 13" id="KW-0378">Hydrolase</keyword>
<dbReference type="Pfam" id="PF02559">
    <property type="entry name" value="CarD_TRCF_RID"/>
    <property type="match status" value="1"/>
</dbReference>
<comment type="similarity">
    <text evidence="10 13">In the N-terminal section; belongs to the UvrB family.</text>
</comment>
<dbReference type="Pfam" id="PF00270">
    <property type="entry name" value="DEAD"/>
    <property type="match status" value="1"/>
</dbReference>
<dbReference type="Gene3D" id="3.40.50.11180">
    <property type="match status" value="1"/>
</dbReference>
<dbReference type="SMART" id="SM00982">
    <property type="entry name" value="TRCF"/>
    <property type="match status" value="1"/>
</dbReference>
<evidence type="ECO:0000256" key="4">
    <source>
        <dbReference type="ARBA" id="ARBA00022763"/>
    </source>
</evidence>
<evidence type="ECO:0000256" key="5">
    <source>
        <dbReference type="ARBA" id="ARBA00022801"/>
    </source>
</evidence>
<dbReference type="InterPro" id="IPR041471">
    <property type="entry name" value="UvrB_inter"/>
</dbReference>
<gene>
    <name evidence="13" type="primary">mfd</name>
    <name evidence="16" type="ORF">TSYNT_694</name>
</gene>